<dbReference type="GO" id="GO:0019825">
    <property type="term" value="F:oxygen binding"/>
    <property type="evidence" value="ECO:0007669"/>
    <property type="project" value="InterPro"/>
</dbReference>
<proteinExistence type="inferred from homology"/>
<dbReference type="InterPro" id="IPR001660">
    <property type="entry name" value="SAM"/>
</dbReference>
<evidence type="ECO:0000256" key="2">
    <source>
        <dbReference type="ARBA" id="ARBA00022617"/>
    </source>
</evidence>
<accession>A0A812KP83</accession>
<dbReference type="Proteomes" id="UP000604046">
    <property type="component" value="Unassembled WGS sequence"/>
</dbReference>
<dbReference type="GO" id="GO:0020037">
    <property type="term" value="F:heme binding"/>
    <property type="evidence" value="ECO:0007669"/>
    <property type="project" value="InterPro"/>
</dbReference>
<comment type="caution">
    <text evidence="9">The sequence shown here is derived from an EMBL/GenBank/DDBJ whole genome shotgun (WGS) entry which is preliminary data.</text>
</comment>
<feature type="compositionally biased region" description="Basic and acidic residues" evidence="7">
    <location>
        <begin position="388"/>
        <end position="406"/>
    </location>
</feature>
<dbReference type="InterPro" id="IPR009050">
    <property type="entry name" value="Globin-like_sf"/>
</dbReference>
<keyword evidence="1 6" id="KW-0813">Transport</keyword>
<protein>
    <submittedName>
        <fullName evidence="9">NGB protein</fullName>
    </submittedName>
</protein>
<feature type="compositionally biased region" description="Pro residues" evidence="7">
    <location>
        <begin position="60"/>
        <end position="70"/>
    </location>
</feature>
<organism evidence="9 10">
    <name type="scientific">Symbiodinium natans</name>
    <dbReference type="NCBI Taxonomy" id="878477"/>
    <lineage>
        <taxon>Eukaryota</taxon>
        <taxon>Sar</taxon>
        <taxon>Alveolata</taxon>
        <taxon>Dinophyceae</taxon>
        <taxon>Suessiales</taxon>
        <taxon>Symbiodiniaceae</taxon>
        <taxon>Symbiodinium</taxon>
    </lineage>
</organism>
<evidence type="ECO:0000256" key="7">
    <source>
        <dbReference type="SAM" id="MobiDB-lite"/>
    </source>
</evidence>
<evidence type="ECO:0000313" key="10">
    <source>
        <dbReference type="Proteomes" id="UP000604046"/>
    </source>
</evidence>
<gene>
    <name evidence="9" type="primary">NGB</name>
    <name evidence="9" type="ORF">SNAT2548_LOCUS9429</name>
</gene>
<keyword evidence="3 6" id="KW-0561">Oxygen transport</keyword>
<feature type="domain" description="Globin" evidence="8">
    <location>
        <begin position="167"/>
        <end position="327"/>
    </location>
</feature>
<comment type="similarity">
    <text evidence="6">Belongs to the globin family.</text>
</comment>
<evidence type="ECO:0000256" key="6">
    <source>
        <dbReference type="RuleBase" id="RU000356"/>
    </source>
</evidence>
<dbReference type="EMBL" id="CAJNDS010000735">
    <property type="protein sequence ID" value="CAE7230982.1"/>
    <property type="molecule type" value="Genomic_DNA"/>
</dbReference>
<dbReference type="InterPro" id="IPR044399">
    <property type="entry name" value="Mb-like_M"/>
</dbReference>
<evidence type="ECO:0000313" key="9">
    <source>
        <dbReference type="EMBL" id="CAE7230982.1"/>
    </source>
</evidence>
<evidence type="ECO:0000256" key="5">
    <source>
        <dbReference type="ARBA" id="ARBA00023004"/>
    </source>
</evidence>
<dbReference type="GO" id="GO:0005344">
    <property type="term" value="F:oxygen carrier activity"/>
    <property type="evidence" value="ECO:0007669"/>
    <property type="project" value="UniProtKB-KW"/>
</dbReference>
<dbReference type="CDD" id="cd01040">
    <property type="entry name" value="Mb-like"/>
    <property type="match status" value="1"/>
</dbReference>
<dbReference type="PROSITE" id="PS01033">
    <property type="entry name" value="GLOBIN"/>
    <property type="match status" value="1"/>
</dbReference>
<dbReference type="SUPFAM" id="SSF46458">
    <property type="entry name" value="Globin-like"/>
    <property type="match status" value="1"/>
</dbReference>
<reference evidence="9" key="1">
    <citation type="submission" date="2021-02" db="EMBL/GenBank/DDBJ databases">
        <authorList>
            <person name="Dougan E. K."/>
            <person name="Rhodes N."/>
            <person name="Thang M."/>
            <person name="Chan C."/>
        </authorList>
    </citation>
    <scope>NUCLEOTIDE SEQUENCE</scope>
</reference>
<dbReference type="Gene3D" id="1.10.150.50">
    <property type="entry name" value="Transcription Factor, Ets-1"/>
    <property type="match status" value="1"/>
</dbReference>
<dbReference type="SMART" id="SM00454">
    <property type="entry name" value="SAM"/>
    <property type="match status" value="1"/>
</dbReference>
<dbReference type="PANTHER" id="PTHR46458:SF1">
    <property type="entry name" value="GEO09476P1"/>
    <property type="match status" value="1"/>
</dbReference>
<evidence type="ECO:0000256" key="3">
    <source>
        <dbReference type="ARBA" id="ARBA00022621"/>
    </source>
</evidence>
<dbReference type="Gene3D" id="1.10.490.10">
    <property type="entry name" value="Globins"/>
    <property type="match status" value="1"/>
</dbReference>
<evidence type="ECO:0000256" key="4">
    <source>
        <dbReference type="ARBA" id="ARBA00022723"/>
    </source>
</evidence>
<sequence>MHQPRSLADRRFTPQIRETSPRSVRPPRQETTTLHTQGPRPMPTHSSIRGTLSSTVQPSRPRPAYVPPTRPTYTRGSRISNRVKAQNPVVCFLCDIGLPQYVDAMLRNGFDEMETLSDMREEHMKSMGILPGHALKLKKRLREFLGTEEVSPAPSLPREPEGFSVDTLSNDATMSIQQSWVEVRKLGVSTVGHTFYKHMFQLVPEARKLFPMTFQRHFGEDGLFQLNLQQAIESPPAPVLEHFTRVLEAIGTAVAGLQNKERLVPQLNALGYRHATLGLEEKYFRVGNAALMLTLHEALGSRFSTTLEESWTLVYGFMSANMITGFREFRAKEAQVGEFHEDLKRSLKKQEKKMAATPQPEKLRALAEKISGHLKKEDKPTLLTSQPKEPELSGKVEVCETPKVEETGLPEVAVA</sequence>
<dbReference type="GO" id="GO:0046872">
    <property type="term" value="F:metal ion binding"/>
    <property type="evidence" value="ECO:0007669"/>
    <property type="project" value="UniProtKB-KW"/>
</dbReference>
<dbReference type="CDD" id="cd09487">
    <property type="entry name" value="SAM_superfamily"/>
    <property type="match status" value="1"/>
</dbReference>
<feature type="region of interest" description="Disordered" evidence="7">
    <location>
        <begin position="1"/>
        <end position="76"/>
    </location>
</feature>
<dbReference type="InterPro" id="IPR050532">
    <property type="entry name" value="Globin-like_OT"/>
</dbReference>
<dbReference type="PANTHER" id="PTHR46458">
    <property type="entry name" value="BLR2807 PROTEIN"/>
    <property type="match status" value="1"/>
</dbReference>
<feature type="region of interest" description="Disordered" evidence="7">
    <location>
        <begin position="370"/>
        <end position="415"/>
    </location>
</feature>
<evidence type="ECO:0000259" key="8">
    <source>
        <dbReference type="PROSITE" id="PS01033"/>
    </source>
</evidence>
<dbReference type="SUPFAM" id="SSF47769">
    <property type="entry name" value="SAM/Pointed domain"/>
    <property type="match status" value="1"/>
</dbReference>
<keyword evidence="4" id="KW-0479">Metal-binding</keyword>
<dbReference type="Pfam" id="PF00042">
    <property type="entry name" value="Globin"/>
    <property type="match status" value="1"/>
</dbReference>
<keyword evidence="5" id="KW-0408">Iron</keyword>
<evidence type="ECO:0000256" key="1">
    <source>
        <dbReference type="ARBA" id="ARBA00022448"/>
    </source>
</evidence>
<dbReference type="InterPro" id="IPR012292">
    <property type="entry name" value="Globin/Proto"/>
</dbReference>
<feature type="compositionally biased region" description="Basic and acidic residues" evidence="7">
    <location>
        <begin position="370"/>
        <end position="380"/>
    </location>
</feature>
<dbReference type="AlphaFoldDB" id="A0A812KP83"/>
<name>A0A812KP83_9DINO</name>
<dbReference type="InterPro" id="IPR000971">
    <property type="entry name" value="Globin"/>
</dbReference>
<feature type="compositionally biased region" description="Polar residues" evidence="7">
    <location>
        <begin position="44"/>
        <end position="58"/>
    </location>
</feature>
<dbReference type="OrthoDB" id="436496at2759"/>
<dbReference type="InterPro" id="IPR013761">
    <property type="entry name" value="SAM/pointed_sf"/>
</dbReference>
<keyword evidence="10" id="KW-1185">Reference proteome</keyword>
<dbReference type="Pfam" id="PF00536">
    <property type="entry name" value="SAM_1"/>
    <property type="match status" value="1"/>
</dbReference>
<keyword evidence="2 6" id="KW-0349">Heme</keyword>